<dbReference type="SUPFAM" id="SSF56784">
    <property type="entry name" value="HAD-like"/>
    <property type="match status" value="1"/>
</dbReference>
<dbReference type="SUPFAM" id="SSF81665">
    <property type="entry name" value="Calcium ATPase, transmembrane domain M"/>
    <property type="match status" value="1"/>
</dbReference>
<dbReference type="PANTHER" id="PTHR24092:SF180">
    <property type="entry name" value="PHOSPHOLIPID-TRANSPORTING ATPASE DNF1-RELATED"/>
    <property type="match status" value="1"/>
</dbReference>
<feature type="domain" description="P-type ATPase C-terminal" evidence="12">
    <location>
        <begin position="1001"/>
        <end position="1250"/>
    </location>
</feature>
<evidence type="ECO:0000256" key="2">
    <source>
        <dbReference type="ARBA" id="ARBA00004308"/>
    </source>
</evidence>
<dbReference type="GO" id="GO:0016887">
    <property type="term" value="F:ATP hydrolysis activity"/>
    <property type="evidence" value="ECO:0007669"/>
    <property type="project" value="InterPro"/>
</dbReference>
<evidence type="ECO:0000256" key="8">
    <source>
        <dbReference type="ARBA" id="ARBA00023136"/>
    </source>
</evidence>
<feature type="region of interest" description="Disordered" evidence="10">
    <location>
        <begin position="1302"/>
        <end position="1324"/>
    </location>
</feature>
<dbReference type="SUPFAM" id="SSF81660">
    <property type="entry name" value="Metal cation-transporting ATPase, ATP-binding domain N"/>
    <property type="match status" value="1"/>
</dbReference>
<dbReference type="InterPro" id="IPR001757">
    <property type="entry name" value="P_typ_ATPase"/>
</dbReference>
<dbReference type="Pfam" id="PF13246">
    <property type="entry name" value="Cation_ATPase"/>
    <property type="match status" value="1"/>
</dbReference>
<proteinExistence type="predicted"/>
<dbReference type="Gene3D" id="2.70.150.10">
    <property type="entry name" value="Calcium-transporting ATPase, cytoplasmic transduction domain A"/>
    <property type="match status" value="1"/>
</dbReference>
<feature type="transmembrane region" description="Helical" evidence="11">
    <location>
        <begin position="1037"/>
        <end position="1057"/>
    </location>
</feature>
<feature type="transmembrane region" description="Helical" evidence="11">
    <location>
        <begin position="1115"/>
        <end position="1140"/>
    </location>
</feature>
<dbReference type="GO" id="GO:0005886">
    <property type="term" value="C:plasma membrane"/>
    <property type="evidence" value="ECO:0007669"/>
    <property type="project" value="TreeGrafter"/>
</dbReference>
<accession>A0A0M0JVW7</accession>
<evidence type="ECO:0000256" key="9">
    <source>
        <dbReference type="SAM" id="Coils"/>
    </source>
</evidence>
<keyword evidence="7 11" id="KW-1133">Transmembrane helix</keyword>
<feature type="compositionally biased region" description="Polar residues" evidence="10">
    <location>
        <begin position="811"/>
        <end position="825"/>
    </location>
</feature>
<evidence type="ECO:0000313" key="14">
    <source>
        <dbReference type="Proteomes" id="UP000037460"/>
    </source>
</evidence>
<dbReference type="EMBL" id="JWZX01002175">
    <property type="protein sequence ID" value="KOO30704.1"/>
    <property type="molecule type" value="Genomic_DNA"/>
</dbReference>
<dbReference type="GO" id="GO:0046872">
    <property type="term" value="F:metal ion binding"/>
    <property type="evidence" value="ECO:0007669"/>
    <property type="project" value="UniProtKB-KW"/>
</dbReference>
<feature type="transmembrane region" description="Helical" evidence="11">
    <location>
        <begin position="1152"/>
        <end position="1174"/>
    </location>
</feature>
<name>A0A0M0JVW7_9EUKA</name>
<evidence type="ECO:0000256" key="10">
    <source>
        <dbReference type="SAM" id="MobiDB-lite"/>
    </source>
</evidence>
<comment type="subcellular location">
    <subcellularLocation>
        <location evidence="2">Endomembrane system</location>
    </subcellularLocation>
    <subcellularLocation>
        <location evidence="1">Membrane</location>
        <topology evidence="1">Multi-pass membrane protein</topology>
    </subcellularLocation>
</comment>
<dbReference type="NCBIfam" id="TIGR01494">
    <property type="entry name" value="ATPase_P-type"/>
    <property type="match status" value="1"/>
</dbReference>
<evidence type="ECO:0000256" key="4">
    <source>
        <dbReference type="ARBA" id="ARBA00022692"/>
    </source>
</evidence>
<keyword evidence="14" id="KW-1185">Reference proteome</keyword>
<keyword evidence="3" id="KW-0813">Transport</keyword>
<feature type="region of interest" description="Disordered" evidence="10">
    <location>
        <begin position="415"/>
        <end position="435"/>
    </location>
</feature>
<keyword evidence="8 11" id="KW-0472">Membrane</keyword>
<keyword evidence="6" id="KW-0460">Magnesium</keyword>
<organism evidence="13 14">
    <name type="scientific">Chrysochromulina tobinii</name>
    <dbReference type="NCBI Taxonomy" id="1460289"/>
    <lineage>
        <taxon>Eukaryota</taxon>
        <taxon>Haptista</taxon>
        <taxon>Haptophyta</taxon>
        <taxon>Prymnesiophyceae</taxon>
        <taxon>Prymnesiales</taxon>
        <taxon>Chrysochromulinaceae</taxon>
        <taxon>Chrysochromulina</taxon>
    </lineage>
</organism>
<dbReference type="Gene3D" id="3.40.50.1000">
    <property type="entry name" value="HAD superfamily/HAD-like"/>
    <property type="match status" value="3"/>
</dbReference>
<evidence type="ECO:0000313" key="13">
    <source>
        <dbReference type="EMBL" id="KOO30704.1"/>
    </source>
</evidence>
<dbReference type="GO" id="GO:0045332">
    <property type="term" value="P:phospholipid translocation"/>
    <property type="evidence" value="ECO:0007669"/>
    <property type="project" value="TreeGrafter"/>
</dbReference>
<sequence length="1352" mass="147753">MSPASLTNRQPSSWLTLTFICLCELYFKAKEDLARHRADAASNNEVVEVLAAIEESTDLGARDAFEPKAWKHVRVGDVVRVRARESFPADLLLLRGSDPSAPGQCWVNTKPLDGETDTKLRLAPKLLATLLKDEPSCEPAKLRKLLRGTVRCEEPNDKVNDITAQLCLDGESPVLLSQDNFLLRGCQLRNTDYVLGLVIAAGVHTKINFTPASLLVGQPQTVSQKLVSCLKSVLGLSDGPKAKMGTIAKMVNVDIMGVVAWLVFMCTFGGATYVILEKTNGNTHGVLWYLKDDEDAASGFFLQVARFFLICYQFVPISLYVSMMFYQTFCRYFLINDLEAYDAAGDEPCQVRQMSLIDELGQVSHIFSDKTGTLTSNHMEFRRSYVFTPKGNAYGVGETAISKSIAAMRAAAAPIPAAHSPPPSPPEVGSLSPEPISPRLDLVPTFDGLQPTPATPTPSRPLLTPAAAPKIWRGPFPAFVGCKEHTSTYCNFEEAEGQPSLLQALDQDGPPGWLSRELALNLAVNHSVLLEYVHGKLELSASSPDEQAFVAAAEYFGFEYTARDSDKGLLTILEKRTGISHQVEVLEVFPYESSRKRMSVIVRLPEALVASLGGGAPVRLYTKGADSVLLADGDGSLLAQGSQGSDPESRAALDALLYEWADIALRTLVFVKRELPDFEAWHAQYQAANQDPEQVRKLKLGQPNAISDLQASLEKEYTLQGATALEDKLQDGVPEILADLRAAGIKIWMLTGDKVGTAKNIATACNILPAGCNLLEITTETFPVLNDVKTSELLAASKVLERAQAGDISSTFATGRNSQGSQNFAPNDRGSRMAGRKNLVQEVCFWWGKLLEPEKKDEQRNQFLLALEHQTELLDSRYPDLQLVRAALHERHTLMKSGGGGGGPGAAGGDKPELCLVLDEKAIEYCGLLCKEVLAAVGHGSRSVVACRARKDQKAQMLNMIRESVPSSCCLAIGDGANDVAMIKAGHVGVGIIGKEGRQAVNNSDFAIGQFRFLRSLLLVHGRFVYRRTSFFCYYMFYKNISNVLAMYAYTMVALASGERIFVQPYIELYNIVLTSFPIILFCVFDQDLSKEKSARSPDRYTPGVLRIYYTHTGFVLWMLEAIWTAVLCVFVPALAFGYPGLSLASPLNGDVGLATISIAAMVLVCINVNLRLAIEMHSWHFLEHLFMWGSIIAIEILAFVFSFLPYRGPTSLSWEDLKGTIQNTWNTPAYYLASALAILLALAPRIIGMANDAVTYGRARKRRRRLEKARKVAEAERQKAALSQAAMALPSTSASARYNELLSPTSSSGASPRSAPRRGGNGFAFSISEASSSHVWASFGSVSQGQRPEVK</sequence>
<dbReference type="InterPro" id="IPR018303">
    <property type="entry name" value="ATPase_P-typ_P_site"/>
</dbReference>
<gene>
    <name evidence="13" type="ORF">Ctob_005880</name>
</gene>
<dbReference type="InterPro" id="IPR023299">
    <property type="entry name" value="ATPase_P-typ_cyto_dom_N"/>
</dbReference>
<feature type="transmembrane region" description="Helical" evidence="11">
    <location>
        <begin position="1186"/>
        <end position="1209"/>
    </location>
</feature>
<dbReference type="Gene3D" id="3.40.1110.10">
    <property type="entry name" value="Calcium-transporting ATPase, cytoplasmic domain N"/>
    <property type="match status" value="2"/>
</dbReference>
<evidence type="ECO:0000259" key="12">
    <source>
        <dbReference type="Pfam" id="PF16212"/>
    </source>
</evidence>
<dbReference type="InterPro" id="IPR036412">
    <property type="entry name" value="HAD-like_sf"/>
</dbReference>
<dbReference type="GO" id="GO:0005524">
    <property type="term" value="F:ATP binding"/>
    <property type="evidence" value="ECO:0007669"/>
    <property type="project" value="InterPro"/>
</dbReference>
<dbReference type="Gene3D" id="1.20.1110.10">
    <property type="entry name" value="Calcium-transporting ATPase, transmembrane domain"/>
    <property type="match status" value="1"/>
</dbReference>
<dbReference type="InterPro" id="IPR023214">
    <property type="entry name" value="HAD_sf"/>
</dbReference>
<comment type="caution">
    <text evidence="13">The sequence shown here is derived from an EMBL/GenBank/DDBJ whole genome shotgun (WGS) entry which is preliminary data.</text>
</comment>
<dbReference type="InterPro" id="IPR008250">
    <property type="entry name" value="ATPase_P-typ_transduc_dom_A_sf"/>
</dbReference>
<keyword evidence="4 11" id="KW-0812">Transmembrane</keyword>
<evidence type="ECO:0000256" key="1">
    <source>
        <dbReference type="ARBA" id="ARBA00004141"/>
    </source>
</evidence>
<dbReference type="PANTHER" id="PTHR24092">
    <property type="entry name" value="PROBABLE PHOSPHOLIPID-TRANSPORTING ATPASE"/>
    <property type="match status" value="1"/>
</dbReference>
<evidence type="ECO:0000256" key="5">
    <source>
        <dbReference type="ARBA" id="ARBA00022723"/>
    </source>
</evidence>
<dbReference type="InterPro" id="IPR023298">
    <property type="entry name" value="ATPase_P-typ_TM_dom_sf"/>
</dbReference>
<feature type="transmembrane region" description="Helical" evidence="11">
    <location>
        <begin position="251"/>
        <end position="276"/>
    </location>
</feature>
<dbReference type="PRINTS" id="PR00119">
    <property type="entry name" value="CATATPASE"/>
</dbReference>
<feature type="transmembrane region" description="Helical" evidence="11">
    <location>
        <begin position="296"/>
        <end position="321"/>
    </location>
</feature>
<evidence type="ECO:0000256" key="6">
    <source>
        <dbReference type="ARBA" id="ARBA00022842"/>
    </source>
</evidence>
<dbReference type="OrthoDB" id="377733at2759"/>
<keyword evidence="5" id="KW-0479">Metal-binding</keyword>
<feature type="compositionally biased region" description="Low complexity" evidence="10">
    <location>
        <begin position="1304"/>
        <end position="1319"/>
    </location>
</feature>
<protein>
    <submittedName>
        <fullName evidence="13">P-type ATPase (P-ATPase) superfamily</fullName>
    </submittedName>
</protein>
<dbReference type="InterPro" id="IPR032630">
    <property type="entry name" value="P_typ_ATPase_c"/>
</dbReference>
<feature type="transmembrane region" description="Helical" evidence="11">
    <location>
        <begin position="1069"/>
        <end position="1086"/>
    </location>
</feature>
<keyword evidence="9" id="KW-0175">Coiled coil</keyword>
<reference evidence="14" key="1">
    <citation type="journal article" date="2015" name="PLoS Genet.">
        <title>Genome Sequence and Transcriptome Analyses of Chrysochromulina tobin: Metabolic Tools for Enhanced Algal Fitness in the Prominent Order Prymnesiales (Haptophyceae).</title>
        <authorList>
            <person name="Hovde B.T."/>
            <person name="Deodato C.R."/>
            <person name="Hunsperger H.M."/>
            <person name="Ryken S.A."/>
            <person name="Yost W."/>
            <person name="Jha R.K."/>
            <person name="Patterson J."/>
            <person name="Monnat R.J. Jr."/>
            <person name="Barlow S.B."/>
            <person name="Starkenburg S.R."/>
            <person name="Cattolico R.A."/>
        </authorList>
    </citation>
    <scope>NUCLEOTIDE SEQUENCE</scope>
    <source>
        <strain evidence="14">CCMP291</strain>
    </source>
</reference>
<dbReference type="Proteomes" id="UP000037460">
    <property type="component" value="Unassembled WGS sequence"/>
</dbReference>
<feature type="coiled-coil region" evidence="9">
    <location>
        <begin position="1257"/>
        <end position="1286"/>
    </location>
</feature>
<dbReference type="SUPFAM" id="SSF81653">
    <property type="entry name" value="Calcium ATPase, transduction domain A"/>
    <property type="match status" value="1"/>
</dbReference>
<dbReference type="PROSITE" id="PS00154">
    <property type="entry name" value="ATPASE_E1_E2"/>
    <property type="match status" value="1"/>
</dbReference>
<dbReference type="GO" id="GO:0140326">
    <property type="term" value="F:ATPase-coupled intramembrane lipid transporter activity"/>
    <property type="evidence" value="ECO:0007669"/>
    <property type="project" value="TreeGrafter"/>
</dbReference>
<evidence type="ECO:0000256" key="11">
    <source>
        <dbReference type="SAM" id="Phobius"/>
    </source>
</evidence>
<feature type="transmembrane region" description="Helical" evidence="11">
    <location>
        <begin position="1229"/>
        <end position="1255"/>
    </location>
</feature>
<evidence type="ECO:0000256" key="7">
    <source>
        <dbReference type="ARBA" id="ARBA00022989"/>
    </source>
</evidence>
<evidence type="ECO:0000256" key="3">
    <source>
        <dbReference type="ARBA" id="ARBA00022448"/>
    </source>
</evidence>
<dbReference type="Pfam" id="PF16212">
    <property type="entry name" value="PhoLip_ATPase_C"/>
    <property type="match status" value="1"/>
</dbReference>
<feature type="region of interest" description="Disordered" evidence="10">
    <location>
        <begin position="811"/>
        <end position="832"/>
    </location>
</feature>